<dbReference type="EMBL" id="VIGB01000003">
    <property type="protein sequence ID" value="TQF06778.1"/>
    <property type="molecule type" value="Genomic_DNA"/>
</dbReference>
<comment type="caution">
    <text evidence="1">The sequence shown here is derived from an EMBL/GenBank/DDBJ whole genome shotgun (WGS) entry which is preliminary data.</text>
</comment>
<dbReference type="RefSeq" id="WP_141637185.1">
    <property type="nucleotide sequence ID" value="NZ_VIGB01000003.1"/>
</dbReference>
<keyword evidence="2" id="KW-1185">Reference proteome</keyword>
<reference evidence="1 2" key="1">
    <citation type="submission" date="2019-06" db="EMBL/GenBank/DDBJ databases">
        <title>Description of Kitasatospora acidophila sp. nov. isolated from pine grove soil, and reclassification of Streptomyces novaecaesareae to Kitasatospora novaeceasareae comb. nov.</title>
        <authorList>
            <person name="Kim M.J."/>
        </authorList>
    </citation>
    <scope>NUCLEOTIDE SEQUENCE [LARGE SCALE GENOMIC DNA]</scope>
    <source>
        <strain evidence="1 2">MMS16-CNU292</strain>
    </source>
</reference>
<organism evidence="1 2">
    <name type="scientific">Kitasatospora acidiphila</name>
    <dbReference type="NCBI Taxonomy" id="2567942"/>
    <lineage>
        <taxon>Bacteria</taxon>
        <taxon>Bacillati</taxon>
        <taxon>Actinomycetota</taxon>
        <taxon>Actinomycetes</taxon>
        <taxon>Kitasatosporales</taxon>
        <taxon>Streptomycetaceae</taxon>
        <taxon>Kitasatospora</taxon>
    </lineage>
</organism>
<dbReference type="Proteomes" id="UP000319103">
    <property type="component" value="Unassembled WGS sequence"/>
</dbReference>
<name>A0A540WCT0_9ACTN</name>
<accession>A0A540WCT0</accession>
<evidence type="ECO:0000313" key="2">
    <source>
        <dbReference type="Proteomes" id="UP000319103"/>
    </source>
</evidence>
<dbReference type="AlphaFoldDB" id="A0A540WCT0"/>
<sequence length="60" mass="6665">MDRQPPGVTSSSCPYCQHYDALAAHFQGKSEALDGVQRLREEHWTAGLCLDPLRLPQGAR</sequence>
<proteinExistence type="predicted"/>
<protein>
    <submittedName>
        <fullName evidence="1">Uncharacterized protein</fullName>
    </submittedName>
</protein>
<gene>
    <name evidence="1" type="ORF">E6W39_37055</name>
</gene>
<evidence type="ECO:0000313" key="1">
    <source>
        <dbReference type="EMBL" id="TQF06778.1"/>
    </source>
</evidence>